<dbReference type="PROSITE" id="PS50850">
    <property type="entry name" value="MFS"/>
    <property type="match status" value="1"/>
</dbReference>
<organism evidence="9 10">
    <name type="scientific">Edaphochlamys debaryana</name>
    <dbReference type="NCBI Taxonomy" id="47281"/>
    <lineage>
        <taxon>Eukaryota</taxon>
        <taxon>Viridiplantae</taxon>
        <taxon>Chlorophyta</taxon>
        <taxon>core chlorophytes</taxon>
        <taxon>Chlorophyceae</taxon>
        <taxon>CS clade</taxon>
        <taxon>Chlamydomonadales</taxon>
        <taxon>Chlamydomonadales incertae sedis</taxon>
        <taxon>Edaphochlamys</taxon>
    </lineage>
</organism>
<keyword evidence="3 7" id="KW-0812">Transmembrane</keyword>
<dbReference type="OrthoDB" id="532547at2759"/>
<evidence type="ECO:0000313" key="10">
    <source>
        <dbReference type="Proteomes" id="UP000612055"/>
    </source>
</evidence>
<keyword evidence="2" id="KW-0813">Transport</keyword>
<feature type="transmembrane region" description="Helical" evidence="7">
    <location>
        <begin position="339"/>
        <end position="364"/>
    </location>
</feature>
<dbReference type="PANTHER" id="PTHR23502:SF132">
    <property type="entry name" value="POLYAMINE TRANSPORTER 2-RELATED"/>
    <property type="match status" value="1"/>
</dbReference>
<protein>
    <recommendedName>
        <fullName evidence="8">Major facilitator superfamily (MFS) profile domain-containing protein</fullName>
    </recommendedName>
</protein>
<gene>
    <name evidence="9" type="ORF">HYH03_009535</name>
</gene>
<dbReference type="PANTHER" id="PTHR23502">
    <property type="entry name" value="MAJOR FACILITATOR SUPERFAMILY"/>
    <property type="match status" value="1"/>
</dbReference>
<dbReference type="GO" id="GO:0005886">
    <property type="term" value="C:plasma membrane"/>
    <property type="evidence" value="ECO:0007669"/>
    <property type="project" value="TreeGrafter"/>
</dbReference>
<keyword evidence="5 7" id="KW-0472">Membrane</keyword>
<dbReference type="CDD" id="cd17323">
    <property type="entry name" value="MFS_Tpo1_MDR_like"/>
    <property type="match status" value="1"/>
</dbReference>
<evidence type="ECO:0000256" key="2">
    <source>
        <dbReference type="ARBA" id="ARBA00022448"/>
    </source>
</evidence>
<feature type="domain" description="Major facilitator superfamily (MFS) profile" evidence="8">
    <location>
        <begin position="1"/>
        <end position="405"/>
    </location>
</feature>
<accession>A0A836BX97</accession>
<dbReference type="EMBL" id="JAEHOE010000046">
    <property type="protein sequence ID" value="KAG2492295.1"/>
    <property type="molecule type" value="Genomic_DNA"/>
</dbReference>
<feature type="transmembrane region" description="Helical" evidence="7">
    <location>
        <begin position="6"/>
        <end position="29"/>
    </location>
</feature>
<evidence type="ECO:0000256" key="4">
    <source>
        <dbReference type="ARBA" id="ARBA00022989"/>
    </source>
</evidence>
<evidence type="ECO:0000313" key="9">
    <source>
        <dbReference type="EMBL" id="KAG2492295.1"/>
    </source>
</evidence>
<evidence type="ECO:0000256" key="3">
    <source>
        <dbReference type="ARBA" id="ARBA00022692"/>
    </source>
</evidence>
<evidence type="ECO:0000256" key="6">
    <source>
        <dbReference type="SAM" id="MobiDB-lite"/>
    </source>
</evidence>
<feature type="transmembrane region" description="Helical" evidence="7">
    <location>
        <begin position="129"/>
        <end position="149"/>
    </location>
</feature>
<feature type="transmembrane region" description="Helical" evidence="7">
    <location>
        <begin position="309"/>
        <end position="332"/>
    </location>
</feature>
<sequence length="507" mass="53593">MEDFGVETIVVVAGISTFVLGFAVGPLIWAPLSEVFGRRPLFIWPFVAMTAFNAGTALAPNATALIVMRFFAGAFGSSPMTNTGGSLSDMFNANQRGLAVALFAAAPFMGPVAGPIVGGFTGQTVGWRYVMWVMTAFTGVVLLAGALWFPETYAPVLLRQRAHKLSALTGQVYRSKYDAKGEVHVAQLLATSLVRPWQLLFREPIVFMLSIYIAIIYGVLYLLFAAFPIVFQRGYGWTPGIGGLAFVGVAIGMVIAVLYNIIDNGRYVRIAKAAGGMAPPEARLPPAIVGAFAIPIGLFWFAWTNTLDAWIVCELATIPFGFGLVLVFLSSLNYLIDSYLIYAASVMAASGVLRSLFGAAFPLFTKDMYANLGVHWASAIPAFLALACVPFPILFYVYGARIRATCKYSSEASAFLAKMMAASAPSAKTVGEVKVAMPAGGFKGAVDGKGEGEEVGTAKTTGLSGYSDFTEAAEASHESGLSDSAVGVAAEVEPKGSGLPGTPEEKV</sequence>
<reference evidence="9" key="1">
    <citation type="journal article" date="2020" name="bioRxiv">
        <title>Comparative genomics of Chlamydomonas.</title>
        <authorList>
            <person name="Craig R.J."/>
            <person name="Hasan A.R."/>
            <person name="Ness R.W."/>
            <person name="Keightley P.D."/>
        </authorList>
    </citation>
    <scope>NUCLEOTIDE SEQUENCE</scope>
    <source>
        <strain evidence="9">CCAP 11/70</strain>
    </source>
</reference>
<dbReference type="AlphaFoldDB" id="A0A836BX97"/>
<feature type="transmembrane region" description="Helical" evidence="7">
    <location>
        <begin position="237"/>
        <end position="262"/>
    </location>
</feature>
<comment type="caution">
    <text evidence="9">The sequence shown here is derived from an EMBL/GenBank/DDBJ whole genome shotgun (WGS) entry which is preliminary data.</text>
</comment>
<dbReference type="Gene3D" id="1.20.1250.20">
    <property type="entry name" value="MFS general substrate transporter like domains"/>
    <property type="match status" value="1"/>
</dbReference>
<dbReference type="Pfam" id="PF07690">
    <property type="entry name" value="MFS_1"/>
    <property type="match status" value="1"/>
</dbReference>
<evidence type="ECO:0000259" key="8">
    <source>
        <dbReference type="PROSITE" id="PS50850"/>
    </source>
</evidence>
<dbReference type="InterPro" id="IPR011701">
    <property type="entry name" value="MFS"/>
</dbReference>
<dbReference type="InterPro" id="IPR020846">
    <property type="entry name" value="MFS_dom"/>
</dbReference>
<dbReference type="InterPro" id="IPR036259">
    <property type="entry name" value="MFS_trans_sf"/>
</dbReference>
<keyword evidence="10" id="KW-1185">Reference proteome</keyword>
<name>A0A836BX97_9CHLO</name>
<feature type="transmembrane region" description="Helical" evidence="7">
    <location>
        <begin position="97"/>
        <end position="117"/>
    </location>
</feature>
<feature type="transmembrane region" description="Helical" evidence="7">
    <location>
        <begin position="376"/>
        <end position="398"/>
    </location>
</feature>
<evidence type="ECO:0000256" key="7">
    <source>
        <dbReference type="SAM" id="Phobius"/>
    </source>
</evidence>
<dbReference type="GO" id="GO:0022857">
    <property type="term" value="F:transmembrane transporter activity"/>
    <property type="evidence" value="ECO:0007669"/>
    <property type="project" value="InterPro"/>
</dbReference>
<feature type="transmembrane region" description="Helical" evidence="7">
    <location>
        <begin position="41"/>
        <end position="60"/>
    </location>
</feature>
<feature type="region of interest" description="Disordered" evidence="6">
    <location>
        <begin position="474"/>
        <end position="507"/>
    </location>
</feature>
<dbReference type="Proteomes" id="UP000612055">
    <property type="component" value="Unassembled WGS sequence"/>
</dbReference>
<comment type="subcellular location">
    <subcellularLocation>
        <location evidence="1">Membrane</location>
        <topology evidence="1">Multi-pass membrane protein</topology>
    </subcellularLocation>
</comment>
<proteinExistence type="predicted"/>
<feature type="transmembrane region" description="Helical" evidence="7">
    <location>
        <begin position="205"/>
        <end position="231"/>
    </location>
</feature>
<evidence type="ECO:0000256" key="1">
    <source>
        <dbReference type="ARBA" id="ARBA00004141"/>
    </source>
</evidence>
<dbReference type="FunFam" id="1.20.1250.20:FF:000011">
    <property type="entry name" value="MFS multidrug transporter, putative"/>
    <property type="match status" value="1"/>
</dbReference>
<feature type="transmembrane region" description="Helical" evidence="7">
    <location>
        <begin position="283"/>
        <end position="303"/>
    </location>
</feature>
<evidence type="ECO:0000256" key="5">
    <source>
        <dbReference type="ARBA" id="ARBA00023136"/>
    </source>
</evidence>
<dbReference type="SUPFAM" id="SSF103473">
    <property type="entry name" value="MFS general substrate transporter"/>
    <property type="match status" value="1"/>
</dbReference>
<keyword evidence="4 7" id="KW-1133">Transmembrane helix</keyword>